<dbReference type="Proteomes" id="UP000307956">
    <property type="component" value="Unassembled WGS sequence"/>
</dbReference>
<dbReference type="RefSeq" id="WP_136386820.1">
    <property type="nucleotide sequence ID" value="NZ_SSOD01000022.1"/>
</dbReference>
<keyword evidence="2" id="KW-1185">Reference proteome</keyword>
<proteinExistence type="predicted"/>
<dbReference type="OrthoDB" id="6663209at2"/>
<evidence type="ECO:0000313" key="2">
    <source>
        <dbReference type="Proteomes" id="UP000307956"/>
    </source>
</evidence>
<accession>A0A4S4AAG6</accession>
<gene>
    <name evidence="1" type="ORF">E6O51_20170</name>
</gene>
<dbReference type="EMBL" id="SSOD01000022">
    <property type="protein sequence ID" value="THF55904.1"/>
    <property type="molecule type" value="Genomic_DNA"/>
</dbReference>
<comment type="caution">
    <text evidence="1">The sequence shown here is derived from an EMBL/GenBank/DDBJ whole genome shotgun (WGS) entry which is preliminary data.</text>
</comment>
<organism evidence="1 2">
    <name type="scientific">Pseudothauera rhizosphaerae</name>
    <dbReference type="NCBI Taxonomy" id="2565932"/>
    <lineage>
        <taxon>Bacteria</taxon>
        <taxon>Pseudomonadati</taxon>
        <taxon>Pseudomonadota</taxon>
        <taxon>Betaproteobacteria</taxon>
        <taxon>Rhodocyclales</taxon>
        <taxon>Zoogloeaceae</taxon>
        <taxon>Pseudothauera</taxon>
    </lineage>
</organism>
<sequence length="324" mass="34665">MAAEDFVADIIEQALTTAAEKAAEFTDFAEQAITASSGSASINYTPVAFTPDDVEPNVTIPEEAAGLDMELYDEVRSQIVSDLTTAFSDFFSEFFPTGGSLAAAQSWLTNAITNGGTGIKPEIENQIWDRECARTLRETNRSGEEIIGIFAARGFPLPSGALQHQISLNQQNALQQNAESSRARAIEAARMEVENVRFAVAQAIDYMTNGIAAAGDYVRIIALGPQIAEKLATSSSDAQARLISAANGFFNTRVRLQEIDWDVIKFNALQKVDVAKADLHEFSNRLTARTRTLGDAAQAAGNQAAAALNAVHASAQVAVQSETS</sequence>
<dbReference type="AlphaFoldDB" id="A0A4S4AAG6"/>
<evidence type="ECO:0000313" key="1">
    <source>
        <dbReference type="EMBL" id="THF55904.1"/>
    </source>
</evidence>
<name>A0A4S4AAG6_9RHOO</name>
<reference evidence="1 2" key="1">
    <citation type="submission" date="2019-04" db="EMBL/GenBank/DDBJ databases">
        <title>Azoarcus rhizosphaerae sp. nov. isolated from rhizosphere of Ficus religiosa.</title>
        <authorList>
            <person name="Lin S.-Y."/>
            <person name="Hameed A."/>
            <person name="Hsu Y.-H."/>
            <person name="Young C.-C."/>
        </authorList>
    </citation>
    <scope>NUCLEOTIDE SEQUENCE [LARGE SCALE GENOMIC DNA]</scope>
    <source>
        <strain evidence="1 2">CC-YHH848</strain>
    </source>
</reference>
<protein>
    <submittedName>
        <fullName evidence="1">Uncharacterized protein</fullName>
    </submittedName>
</protein>